<feature type="signal peptide" evidence="3">
    <location>
        <begin position="1"/>
        <end position="24"/>
    </location>
</feature>
<dbReference type="PANTHER" id="PTHR37423">
    <property type="entry name" value="SOLUBLE LYTIC MUREIN TRANSGLYCOSYLASE-RELATED"/>
    <property type="match status" value="1"/>
</dbReference>
<organism evidence="6 7">
    <name type="scientific">Entomomonas asaccharolytica</name>
    <dbReference type="NCBI Taxonomy" id="2785331"/>
    <lineage>
        <taxon>Bacteria</taxon>
        <taxon>Pseudomonadati</taxon>
        <taxon>Pseudomonadota</taxon>
        <taxon>Gammaproteobacteria</taxon>
        <taxon>Pseudomonadales</taxon>
        <taxon>Pseudomonadaceae</taxon>
        <taxon>Entomomonas</taxon>
    </lineage>
</organism>
<evidence type="ECO:0000256" key="3">
    <source>
        <dbReference type="SAM" id="SignalP"/>
    </source>
</evidence>
<protein>
    <submittedName>
        <fullName evidence="6">Transglycosylase SLT domain-containing protein</fullName>
    </submittedName>
</protein>
<dbReference type="EMBL" id="CP067393">
    <property type="protein sequence ID" value="QQP86712.1"/>
    <property type="molecule type" value="Genomic_DNA"/>
</dbReference>
<dbReference type="KEGG" id="eaz:JHT90_05595"/>
<evidence type="ECO:0000313" key="6">
    <source>
        <dbReference type="EMBL" id="QQP86712.1"/>
    </source>
</evidence>
<evidence type="ECO:0000259" key="4">
    <source>
        <dbReference type="Pfam" id="PF01464"/>
    </source>
</evidence>
<feature type="chain" id="PRO_5037432276" evidence="3">
    <location>
        <begin position="25"/>
        <end position="643"/>
    </location>
</feature>
<dbReference type="Gene3D" id="1.25.20.10">
    <property type="entry name" value="Bacterial muramidases"/>
    <property type="match status" value="1"/>
</dbReference>
<sequence length="643" mass="75265">MVNALIRYVSTISCLLLASFTLQAATLEEQRNYFDQAKTALEKNNPLVYYSHKKALQGYPLEPYLAYLELNKRVKLASDDEIILFVKKHQDLPQTRWLEMRWLRLVAERGDWNTFLKYYQADSFSELDCFYGQYLYQTNQITKANELAEKLWLKPHSQPNACDVVFNDWERQGKMTADMRWQRLKMALEAKEYRLANHIVGLLPASLIEQGKEFTYVAKNPNLIAKTQSYQGRDKITGDIVGLGLRRLARQDPEQALSLLQYYETRLQFSDEQKVDLANDIGLTFARRYDARALPILAKYDANLDHNDVSEWHVRLLLRLNRWQQAQELIDRLPEQLAQTNRWKYWKIRVAQYIDPKDPKIIEQYSQLAQERDFYGFLAAQRVNASYQFNHQPIIVNNNMVLKIKNMPAIQRAIEYLYKGMDNEAWIEWHNLTRNLSQQEMLALSQLAYDMNLYFYAIRTLAITSYWDDLTIRFPIAYKDILVKEADNRSISPNWAFAIMRQESAFNDRIKSHAGAMGLMQLMPATAKETAKKFDIPLANPQEALNPNTNIQLGTAFLGQMYERFQNNRILASAAYNAGPGRVRQWLQNANNVDFDVWIETIPFNETRQYVQNVLFYSVIYGHKLNIPQVLIEDHEMNFASTN</sequence>
<gene>
    <name evidence="6" type="ORF">JHT90_05595</name>
</gene>
<reference evidence="6 7" key="1">
    <citation type="submission" date="2021-01" db="EMBL/GenBank/DDBJ databases">
        <title>Entomomonas sp. F2A isolated from a house cricket (Acheta domesticus).</title>
        <authorList>
            <person name="Spergser J."/>
            <person name="Busse H.-J."/>
        </authorList>
    </citation>
    <scope>NUCLEOTIDE SEQUENCE [LARGE SCALE GENOMIC DNA]</scope>
    <source>
        <strain evidence="6 7">F2A</strain>
    </source>
</reference>
<dbReference type="Proteomes" id="UP000595278">
    <property type="component" value="Chromosome"/>
</dbReference>
<dbReference type="InterPro" id="IPR023346">
    <property type="entry name" value="Lysozyme-like_dom_sf"/>
</dbReference>
<dbReference type="AlphaFoldDB" id="A0A974NHM5"/>
<dbReference type="Pfam" id="PF01464">
    <property type="entry name" value="SLT"/>
    <property type="match status" value="1"/>
</dbReference>
<evidence type="ECO:0000259" key="5">
    <source>
        <dbReference type="Pfam" id="PF14718"/>
    </source>
</evidence>
<dbReference type="SUPFAM" id="SSF48435">
    <property type="entry name" value="Bacterial muramidases"/>
    <property type="match status" value="1"/>
</dbReference>
<dbReference type="InterPro" id="IPR008939">
    <property type="entry name" value="Lytic_TGlycosylase_superhlx_U"/>
</dbReference>
<comment type="similarity">
    <text evidence="1">Belongs to the transglycosylase Slt family.</text>
</comment>
<name>A0A974NHM5_9GAMM</name>
<evidence type="ECO:0000313" key="7">
    <source>
        <dbReference type="Proteomes" id="UP000595278"/>
    </source>
</evidence>
<dbReference type="InterPro" id="IPR008258">
    <property type="entry name" value="Transglycosylase_SLT_dom_1"/>
</dbReference>
<dbReference type="InterPro" id="IPR037061">
    <property type="entry name" value="Lytic_TGlycoase_superhlx_L_sf"/>
</dbReference>
<dbReference type="PANTHER" id="PTHR37423:SF5">
    <property type="entry name" value="SOLUBLE LYTIC MUREIN TRANSGLYCOSYLASE"/>
    <property type="match status" value="1"/>
</dbReference>
<evidence type="ECO:0000256" key="1">
    <source>
        <dbReference type="ARBA" id="ARBA00007734"/>
    </source>
</evidence>
<dbReference type="SUPFAM" id="SSF53955">
    <property type="entry name" value="Lysozyme-like"/>
    <property type="match status" value="1"/>
</dbReference>
<dbReference type="RefSeq" id="WP_201095062.1">
    <property type="nucleotide sequence ID" value="NZ_CP067393.1"/>
</dbReference>
<keyword evidence="7" id="KW-1185">Reference proteome</keyword>
<proteinExistence type="inferred from homology"/>
<dbReference type="GO" id="GO:0004553">
    <property type="term" value="F:hydrolase activity, hydrolyzing O-glycosyl compounds"/>
    <property type="evidence" value="ECO:0007669"/>
    <property type="project" value="InterPro"/>
</dbReference>
<dbReference type="InterPro" id="IPR012289">
    <property type="entry name" value="Lytic_TGlycosylase_superhlx_L"/>
</dbReference>
<dbReference type="GO" id="GO:0042597">
    <property type="term" value="C:periplasmic space"/>
    <property type="evidence" value="ECO:0007669"/>
    <property type="project" value="InterPro"/>
</dbReference>
<dbReference type="Pfam" id="PF14718">
    <property type="entry name" value="SLT_L"/>
    <property type="match status" value="1"/>
</dbReference>
<accession>A0A974NHM5</accession>
<feature type="domain" description="Lytic transglycosylase superhelical linker" evidence="5">
    <location>
        <begin position="404"/>
        <end position="470"/>
    </location>
</feature>
<dbReference type="Gene3D" id="1.10.530.10">
    <property type="match status" value="1"/>
</dbReference>
<keyword evidence="2 3" id="KW-0732">Signal</keyword>
<dbReference type="CDD" id="cd13401">
    <property type="entry name" value="Slt70-like"/>
    <property type="match status" value="1"/>
</dbReference>
<feature type="domain" description="Transglycosylase SLT" evidence="4">
    <location>
        <begin position="484"/>
        <end position="598"/>
    </location>
</feature>
<evidence type="ECO:0000256" key="2">
    <source>
        <dbReference type="ARBA" id="ARBA00022729"/>
    </source>
</evidence>
<dbReference type="Gene3D" id="1.10.1240.20">
    <property type="entry name" value="Lytic transglycosylase, superhelical linker domain"/>
    <property type="match status" value="1"/>
</dbReference>